<gene>
    <name evidence="2" type="ORF">DXX93_18745</name>
</gene>
<feature type="compositionally biased region" description="Basic and acidic residues" evidence="1">
    <location>
        <begin position="257"/>
        <end position="281"/>
    </location>
</feature>
<organism evidence="2 3">
    <name type="scientific">Thalassotalea euphylliae</name>
    <dbReference type="NCBI Taxonomy" id="1655234"/>
    <lineage>
        <taxon>Bacteria</taxon>
        <taxon>Pseudomonadati</taxon>
        <taxon>Pseudomonadota</taxon>
        <taxon>Gammaproteobacteria</taxon>
        <taxon>Alteromonadales</taxon>
        <taxon>Colwelliaceae</taxon>
        <taxon>Thalassotalea</taxon>
    </lineage>
</organism>
<dbReference type="RefSeq" id="WP_116009435.1">
    <property type="nucleotide sequence ID" value="NZ_QUOU01000001.1"/>
</dbReference>
<dbReference type="Gene3D" id="3.30.930.30">
    <property type="match status" value="1"/>
</dbReference>
<feature type="compositionally biased region" description="Basic and acidic residues" evidence="1">
    <location>
        <begin position="299"/>
        <end position="326"/>
    </location>
</feature>
<sequence length="326" mass="38302">MIIKSMSRKTKSFSQLYHYMKSGSSLSSEYDVFRHNLYATQDKDIVREFLNNARFVKSRKNGNYLFHEVISITKSSKLTLAEEKQRLLDIIQVYVQKRCDRNLVAGYLHDEKDNNVHYHLMISSNEVDSPVNQRLTKFEFDKAKRETEKYVIATYPELEQDILISATSKQRKTHQSNKASEVKRRGGRLEKRENVYKTLNSIFAQSKSMQNFFARLAQNNIQMYNRGKAIGFITLEDGKKYRLKTLKLEAEFKEFETRISEPEHSQKEEDKKRGQAAEKNKQTQSSHTTSQTSSQRSVTELERRKAQAENIRKQSHNKDRDRGKEH</sequence>
<evidence type="ECO:0000313" key="2">
    <source>
        <dbReference type="EMBL" id="REL28399.1"/>
    </source>
</evidence>
<dbReference type="AlphaFoldDB" id="A0A3E0TVA5"/>
<dbReference type="OrthoDB" id="7833483at2"/>
<evidence type="ECO:0008006" key="4">
    <source>
        <dbReference type="Google" id="ProtNLM"/>
    </source>
</evidence>
<dbReference type="EMBL" id="QUOU01000001">
    <property type="protein sequence ID" value="REL28399.1"/>
    <property type="molecule type" value="Genomic_DNA"/>
</dbReference>
<comment type="caution">
    <text evidence="2">The sequence shown here is derived from an EMBL/GenBank/DDBJ whole genome shotgun (WGS) entry which is preliminary data.</text>
</comment>
<evidence type="ECO:0000313" key="3">
    <source>
        <dbReference type="Proteomes" id="UP000256478"/>
    </source>
</evidence>
<evidence type="ECO:0000256" key="1">
    <source>
        <dbReference type="SAM" id="MobiDB-lite"/>
    </source>
</evidence>
<feature type="region of interest" description="Disordered" evidence="1">
    <location>
        <begin position="257"/>
        <end position="326"/>
    </location>
</feature>
<feature type="region of interest" description="Disordered" evidence="1">
    <location>
        <begin position="167"/>
        <end position="186"/>
    </location>
</feature>
<dbReference type="Proteomes" id="UP000256478">
    <property type="component" value="Unassembled WGS sequence"/>
</dbReference>
<proteinExistence type="predicted"/>
<name>A0A3E0TVA5_9GAMM</name>
<protein>
    <recommendedName>
        <fullName evidence="4">Relaxase</fullName>
    </recommendedName>
</protein>
<reference evidence="2 3" key="1">
    <citation type="submission" date="2018-08" db="EMBL/GenBank/DDBJ databases">
        <title>Thalassotalea euphylliae genome.</title>
        <authorList>
            <person name="Summers S."/>
            <person name="Rice S.A."/>
            <person name="Freckelton M.L."/>
            <person name="Nedved B.T."/>
            <person name="Hadfield M.G."/>
        </authorList>
    </citation>
    <scope>NUCLEOTIDE SEQUENCE [LARGE SCALE GENOMIC DNA]</scope>
    <source>
        <strain evidence="2 3">H1</strain>
    </source>
</reference>
<feature type="compositionally biased region" description="Low complexity" evidence="1">
    <location>
        <begin position="282"/>
        <end position="297"/>
    </location>
</feature>
<accession>A0A3E0TVA5</accession>